<dbReference type="InParanoid" id="D8T7F7"/>
<dbReference type="InterPro" id="IPR045865">
    <property type="entry name" value="ACT-like_dom_sf"/>
</dbReference>
<dbReference type="Pfam" id="PF01842">
    <property type="entry name" value="ACT"/>
    <property type="match status" value="1"/>
</dbReference>
<keyword evidence="4" id="KW-1185">Reference proteome</keyword>
<reference evidence="3 4" key="1">
    <citation type="journal article" date="2011" name="Science">
        <title>The Selaginella genome identifies genetic changes associated with the evolution of vascular plants.</title>
        <authorList>
            <person name="Banks J.A."/>
            <person name="Nishiyama T."/>
            <person name="Hasebe M."/>
            <person name="Bowman J.L."/>
            <person name="Gribskov M."/>
            <person name="dePamphilis C."/>
            <person name="Albert V.A."/>
            <person name="Aono N."/>
            <person name="Aoyama T."/>
            <person name="Ambrose B.A."/>
            <person name="Ashton N.W."/>
            <person name="Axtell M.J."/>
            <person name="Barker E."/>
            <person name="Barker M.S."/>
            <person name="Bennetzen J.L."/>
            <person name="Bonawitz N.D."/>
            <person name="Chapple C."/>
            <person name="Cheng C."/>
            <person name="Correa L.G."/>
            <person name="Dacre M."/>
            <person name="DeBarry J."/>
            <person name="Dreyer I."/>
            <person name="Elias M."/>
            <person name="Engstrom E.M."/>
            <person name="Estelle M."/>
            <person name="Feng L."/>
            <person name="Finet C."/>
            <person name="Floyd S.K."/>
            <person name="Frommer W.B."/>
            <person name="Fujita T."/>
            <person name="Gramzow L."/>
            <person name="Gutensohn M."/>
            <person name="Harholt J."/>
            <person name="Hattori M."/>
            <person name="Heyl A."/>
            <person name="Hirai T."/>
            <person name="Hiwatashi Y."/>
            <person name="Ishikawa M."/>
            <person name="Iwata M."/>
            <person name="Karol K.G."/>
            <person name="Koehler B."/>
            <person name="Kolukisaoglu U."/>
            <person name="Kubo M."/>
            <person name="Kurata T."/>
            <person name="Lalonde S."/>
            <person name="Li K."/>
            <person name="Li Y."/>
            <person name="Litt A."/>
            <person name="Lyons E."/>
            <person name="Manning G."/>
            <person name="Maruyama T."/>
            <person name="Michael T.P."/>
            <person name="Mikami K."/>
            <person name="Miyazaki S."/>
            <person name="Morinaga S."/>
            <person name="Murata T."/>
            <person name="Mueller-Roeber B."/>
            <person name="Nelson D.R."/>
            <person name="Obara M."/>
            <person name="Oguri Y."/>
            <person name="Olmstead R.G."/>
            <person name="Onodera N."/>
            <person name="Petersen B.L."/>
            <person name="Pils B."/>
            <person name="Prigge M."/>
            <person name="Rensing S.A."/>
            <person name="Riano-Pachon D.M."/>
            <person name="Roberts A.W."/>
            <person name="Sato Y."/>
            <person name="Scheller H.V."/>
            <person name="Schulz B."/>
            <person name="Schulz C."/>
            <person name="Shakirov E.V."/>
            <person name="Shibagaki N."/>
            <person name="Shinohara N."/>
            <person name="Shippen D.E."/>
            <person name="Soerensen I."/>
            <person name="Sotooka R."/>
            <person name="Sugimoto N."/>
            <person name="Sugita M."/>
            <person name="Sumikawa N."/>
            <person name="Tanurdzic M."/>
            <person name="Theissen G."/>
            <person name="Ulvskov P."/>
            <person name="Wakazuki S."/>
            <person name="Weng J.K."/>
            <person name="Willats W.W."/>
            <person name="Wipf D."/>
            <person name="Wolf P.G."/>
            <person name="Yang L."/>
            <person name="Zimmer A.D."/>
            <person name="Zhu Q."/>
            <person name="Mitros T."/>
            <person name="Hellsten U."/>
            <person name="Loque D."/>
            <person name="Otillar R."/>
            <person name="Salamov A."/>
            <person name="Schmutz J."/>
            <person name="Shapiro H."/>
            <person name="Lindquist E."/>
            <person name="Lucas S."/>
            <person name="Rokhsar D."/>
            <person name="Grigoriev I.V."/>
        </authorList>
    </citation>
    <scope>NUCLEOTIDE SEQUENCE [LARGE SCALE GENOMIC DNA]</scope>
</reference>
<dbReference type="AlphaFoldDB" id="D8T7F7"/>
<dbReference type="Proteomes" id="UP000001514">
    <property type="component" value="Unassembled WGS sequence"/>
</dbReference>
<evidence type="ECO:0000313" key="3">
    <source>
        <dbReference type="EMBL" id="EFJ07418.1"/>
    </source>
</evidence>
<name>D8T7F7_SELML</name>
<gene>
    <name evidence="3" type="ORF">SELMODRAFT_133620</name>
</gene>
<dbReference type="eggNOG" id="ENOG502QT1H">
    <property type="taxonomic scope" value="Eukaryota"/>
</dbReference>
<dbReference type="InterPro" id="IPR002912">
    <property type="entry name" value="ACT_dom"/>
</dbReference>
<feature type="non-terminal residue" evidence="3">
    <location>
        <position position="1"/>
    </location>
</feature>
<dbReference type="PANTHER" id="PTHR31096">
    <property type="entry name" value="ACT DOMAIN-CONTAINING PROTEIN ACR4-RELATED"/>
    <property type="match status" value="1"/>
</dbReference>
<dbReference type="Gramene" id="EFJ07418">
    <property type="protein sequence ID" value="EFJ07418"/>
    <property type="gene ID" value="SELMODRAFT_133620"/>
</dbReference>
<proteinExistence type="predicted"/>
<dbReference type="KEGG" id="smo:SELMODRAFT_133620"/>
<feature type="domain" description="ACT" evidence="2">
    <location>
        <begin position="1"/>
        <end position="80"/>
    </location>
</feature>
<dbReference type="EMBL" id="GL377685">
    <property type="protein sequence ID" value="EFJ07418.1"/>
    <property type="molecule type" value="Genomic_DNA"/>
</dbReference>
<evidence type="ECO:0000259" key="2">
    <source>
        <dbReference type="PROSITE" id="PS51671"/>
    </source>
</evidence>
<accession>D8T7F7</accession>
<dbReference type="HOGENOM" id="CLU_2190779_0_0_1"/>
<dbReference type="PANTHER" id="PTHR31096:SF22">
    <property type="entry name" value="ACT DOMAIN-CONTAINING PROTEIN ACR4"/>
    <property type="match status" value="1"/>
</dbReference>
<organism evidence="4">
    <name type="scientific">Selaginella moellendorffii</name>
    <name type="common">Spikemoss</name>
    <dbReference type="NCBI Taxonomy" id="88036"/>
    <lineage>
        <taxon>Eukaryota</taxon>
        <taxon>Viridiplantae</taxon>
        <taxon>Streptophyta</taxon>
        <taxon>Embryophyta</taxon>
        <taxon>Tracheophyta</taxon>
        <taxon>Lycopodiopsida</taxon>
        <taxon>Selaginellales</taxon>
        <taxon>Selaginellaceae</taxon>
        <taxon>Selaginella</taxon>
    </lineage>
</organism>
<dbReference type="PROSITE" id="PS51671">
    <property type="entry name" value="ACT"/>
    <property type="match status" value="1"/>
</dbReference>
<dbReference type="Gene3D" id="3.30.70.260">
    <property type="match status" value="1"/>
</dbReference>
<evidence type="ECO:0000256" key="1">
    <source>
        <dbReference type="ARBA" id="ARBA00022737"/>
    </source>
</evidence>
<keyword evidence="1" id="KW-0677">Repeat</keyword>
<protein>
    <recommendedName>
        <fullName evidence="2">ACT domain-containing protein</fullName>
    </recommendedName>
</protein>
<dbReference type="CDD" id="cd04926">
    <property type="entry name" value="ACT_ACR_4"/>
    <property type="match status" value="1"/>
</dbReference>
<dbReference type="SUPFAM" id="SSF55021">
    <property type="entry name" value="ACT-like"/>
    <property type="match status" value="1"/>
</dbReference>
<evidence type="ECO:0000313" key="4">
    <source>
        <dbReference type="Proteomes" id="UP000001514"/>
    </source>
</evidence>
<sequence>RLELCTKDRVGLLSDVTRIFRENGLSVTRADVSTQGDKAVNVFYVTDASGNPVDRRIVEATRKEIGQSILQVKDLTPSSPNSQHEVASKSRFSFGTFLYSLGLINSQQV</sequence>
<dbReference type="InterPro" id="IPR040217">
    <property type="entry name" value="ACR1-12"/>
</dbReference>